<keyword evidence="1" id="KW-0472">Membrane</keyword>
<keyword evidence="1" id="KW-0812">Transmembrane</keyword>
<reference evidence="2" key="1">
    <citation type="submission" date="2010-03" db="EMBL/GenBank/DDBJ databases">
        <title>The genome sequence of Ruminococcus sp. 18P13.</title>
        <authorList>
            <consortium name="metaHIT consortium -- http://www.metahit.eu/"/>
            <person name="Pajon A."/>
            <person name="Turner K."/>
            <person name="Parkhill J."/>
            <person name="Bernalier A."/>
        </authorList>
    </citation>
    <scope>NUCLEOTIDE SEQUENCE [LARGE SCALE GENOMIC DNA]</scope>
    <source>
        <strain evidence="2">Type strain: 18P13</strain>
    </source>
</reference>
<feature type="transmembrane region" description="Helical" evidence="1">
    <location>
        <begin position="153"/>
        <end position="173"/>
    </location>
</feature>
<feature type="transmembrane region" description="Helical" evidence="1">
    <location>
        <begin position="7"/>
        <end position="29"/>
    </location>
</feature>
<evidence type="ECO:0000313" key="2">
    <source>
        <dbReference type="EMBL" id="CBL17111.1"/>
    </source>
</evidence>
<dbReference type="Proteomes" id="UP000007054">
    <property type="component" value="Chromosome"/>
</dbReference>
<dbReference type="HOGENOM" id="CLU_1053295_0_0_9"/>
<protein>
    <recommendedName>
        <fullName evidence="4">ABC-2 family transporter protein</fullName>
    </recommendedName>
</protein>
<name>D4LBW6_RUMC1</name>
<feature type="transmembrane region" description="Helical" evidence="1">
    <location>
        <begin position="185"/>
        <end position="206"/>
    </location>
</feature>
<gene>
    <name evidence="2" type="ordered locus">RUM_09400</name>
</gene>
<keyword evidence="1" id="KW-1133">Transmembrane helix</keyword>
<dbReference type="STRING" id="213810.RUM_09400"/>
<dbReference type="KEGG" id="rch:RUM_09400"/>
<sequence>MIRSKTLLFSAVAATLIVIADVFAWFRLYQQDVDVYTSVFHKWLGTQPAIGAGSYLHIVLPLLTAFAYSWSVSYDRSTGYIAQTVTRIGRRRYFTAKYLVSFISGGMIFVGALVLDFMLLGTFSPAFWPIPDDLVSPASPFTFGSVAFYQSPYLFVLMWCGVAFLWGGAMASMGTAAGMLIKNHIVSSVVPFLVFTAQQLLASFAAQKYRIAINGNGIALVWTEQLYAAPLAANLPVTVFSSIGFIVVVSTLIYVLRGRKYECL</sequence>
<feature type="transmembrane region" description="Helical" evidence="1">
    <location>
        <begin position="226"/>
        <end position="256"/>
    </location>
</feature>
<keyword evidence="3" id="KW-1185">Reference proteome</keyword>
<evidence type="ECO:0008006" key="4">
    <source>
        <dbReference type="Google" id="ProtNLM"/>
    </source>
</evidence>
<dbReference type="EMBL" id="FP929052">
    <property type="protein sequence ID" value="CBL17111.1"/>
    <property type="molecule type" value="Genomic_DNA"/>
</dbReference>
<evidence type="ECO:0000313" key="3">
    <source>
        <dbReference type="Proteomes" id="UP000007054"/>
    </source>
</evidence>
<feature type="transmembrane region" description="Helical" evidence="1">
    <location>
        <begin position="49"/>
        <end position="70"/>
    </location>
</feature>
<evidence type="ECO:0000256" key="1">
    <source>
        <dbReference type="SAM" id="Phobius"/>
    </source>
</evidence>
<dbReference type="AlphaFoldDB" id="D4LBW6"/>
<accession>D4LBW6</accession>
<dbReference type="BioCyc" id="RCHA213810:RUM_RS04510-MONOMER"/>
<proteinExistence type="predicted"/>
<reference evidence="2" key="2">
    <citation type="submission" date="2010-03" db="EMBL/GenBank/DDBJ databases">
        <authorList>
            <person name="Pajon A."/>
        </authorList>
    </citation>
    <scope>NUCLEOTIDE SEQUENCE</scope>
    <source>
        <strain evidence="2">Type strain: 18P13</strain>
    </source>
</reference>
<feature type="transmembrane region" description="Helical" evidence="1">
    <location>
        <begin position="98"/>
        <end position="120"/>
    </location>
</feature>
<organism evidence="2 3">
    <name type="scientific">Ruminococcus champanellensis (strain DSM 18848 / JCM 17042 / KCTC 15320 / 18P13)</name>
    <dbReference type="NCBI Taxonomy" id="213810"/>
    <lineage>
        <taxon>Bacteria</taxon>
        <taxon>Bacillati</taxon>
        <taxon>Bacillota</taxon>
        <taxon>Clostridia</taxon>
        <taxon>Eubacteriales</taxon>
        <taxon>Oscillospiraceae</taxon>
        <taxon>Ruminococcus</taxon>
    </lineage>
</organism>
<dbReference type="PATRIC" id="fig|213810.4.peg.844"/>